<dbReference type="OrthoDB" id="441660at2759"/>
<organism evidence="4 5">
    <name type="scientific">Chanos chanos</name>
    <name type="common">Milkfish</name>
    <name type="synonym">Mugil chanos</name>
    <dbReference type="NCBI Taxonomy" id="29144"/>
    <lineage>
        <taxon>Eukaryota</taxon>
        <taxon>Metazoa</taxon>
        <taxon>Chordata</taxon>
        <taxon>Craniata</taxon>
        <taxon>Vertebrata</taxon>
        <taxon>Euteleostomi</taxon>
        <taxon>Actinopterygii</taxon>
        <taxon>Neopterygii</taxon>
        <taxon>Teleostei</taxon>
        <taxon>Ostariophysi</taxon>
        <taxon>Gonorynchiformes</taxon>
        <taxon>Chanidae</taxon>
        <taxon>Chanos</taxon>
    </lineage>
</organism>
<dbReference type="SMART" id="SM00034">
    <property type="entry name" value="CLECT"/>
    <property type="match status" value="3"/>
</dbReference>
<dbReference type="Pfam" id="PF00059">
    <property type="entry name" value="Lectin_C"/>
    <property type="match status" value="3"/>
</dbReference>
<keyword evidence="2" id="KW-0732">Signal</keyword>
<evidence type="ECO:0000313" key="5">
    <source>
        <dbReference type="RefSeq" id="XP_030635174.1"/>
    </source>
</evidence>
<dbReference type="InterPro" id="IPR001304">
    <property type="entry name" value="C-type_lectin-like"/>
</dbReference>
<dbReference type="Proteomes" id="UP000504632">
    <property type="component" value="Chromosome 7"/>
</dbReference>
<dbReference type="PROSITE" id="PS00615">
    <property type="entry name" value="C_TYPE_LECTIN_1"/>
    <property type="match status" value="1"/>
</dbReference>
<protein>
    <submittedName>
        <fullName evidence="5">Macrophage mannose receptor 1-like</fullName>
    </submittedName>
</protein>
<dbReference type="PANTHER" id="PTHR45784">
    <property type="entry name" value="C-TYPE LECTIN DOMAIN FAMILY 20 MEMBER A-RELATED"/>
    <property type="match status" value="1"/>
</dbReference>
<feature type="domain" description="C-type lectin" evidence="3">
    <location>
        <begin position="153"/>
        <end position="260"/>
    </location>
</feature>
<feature type="domain" description="C-type lectin" evidence="3">
    <location>
        <begin position="25"/>
        <end position="143"/>
    </location>
</feature>
<dbReference type="Gene3D" id="3.10.100.10">
    <property type="entry name" value="Mannose-Binding Protein A, subunit A"/>
    <property type="match status" value="3"/>
</dbReference>
<sequence>MSHILHFILLFSGLLKLSACVPRQYHFVNELKTWTEAQTYCREHYTDLATLDSEEDTDELIKAVDTQNSHLAHGHVWIGLRQGDSEKWLWSLTGTHFCRETNFSNWDNGEPNNRGRKEDCVEMLRDGKWNDKKCEVSHAFVCYDENKATGVKYVFIDEPKTWREAQRYCREKHTDLVSVRNQSENSMIKNQVQDTNPVWIGLFRRSWVWSDRSGSMFRNWAEHQPDNIQRENCSVMWVTDNNKEQWGNWPCDKTDTFVCYENELVLINDTLTWSEALNYCREHHVDLVSVHSEKIQKWVMKRVEKASTAHVWLGLRHSCTLGFWFWVSGESHCYENWAPGNRTGVEECERAVRTGAVESGGGKQWVSLPETERLNFICSNYEED</sequence>
<name>A0A6J2VTX0_CHACN</name>
<feature type="domain" description="C-type lectin" evidence="3">
    <location>
        <begin position="259"/>
        <end position="379"/>
    </location>
</feature>
<dbReference type="InterPro" id="IPR016187">
    <property type="entry name" value="CTDL_fold"/>
</dbReference>
<dbReference type="InterPro" id="IPR016186">
    <property type="entry name" value="C-type_lectin-like/link_sf"/>
</dbReference>
<dbReference type="CDD" id="cd00037">
    <property type="entry name" value="CLECT"/>
    <property type="match status" value="1"/>
</dbReference>
<dbReference type="AlphaFoldDB" id="A0A6J2VTX0"/>
<dbReference type="InParanoid" id="A0A6J2VTX0"/>
<reference evidence="5" key="1">
    <citation type="submission" date="2025-08" db="UniProtKB">
        <authorList>
            <consortium name="RefSeq"/>
        </authorList>
    </citation>
    <scope>IDENTIFICATION</scope>
</reference>
<proteinExistence type="predicted"/>
<dbReference type="FunCoup" id="A0A6J2VTX0">
    <property type="interactions" value="30"/>
</dbReference>
<evidence type="ECO:0000256" key="2">
    <source>
        <dbReference type="SAM" id="SignalP"/>
    </source>
</evidence>
<dbReference type="GeneID" id="115816357"/>
<dbReference type="SUPFAM" id="SSF56436">
    <property type="entry name" value="C-type lectin-like"/>
    <property type="match status" value="3"/>
</dbReference>
<dbReference type="PANTHER" id="PTHR45784:SF3">
    <property type="entry name" value="C-TYPE LECTIN DOMAIN FAMILY 4 MEMBER K-LIKE-RELATED"/>
    <property type="match status" value="1"/>
</dbReference>
<accession>A0A6J2VTX0</accession>
<feature type="signal peptide" evidence="2">
    <location>
        <begin position="1"/>
        <end position="20"/>
    </location>
</feature>
<dbReference type="PROSITE" id="PS50041">
    <property type="entry name" value="C_TYPE_LECTIN_2"/>
    <property type="match status" value="3"/>
</dbReference>
<gene>
    <name evidence="5" type="primary">LOC115816357</name>
</gene>
<evidence type="ECO:0000313" key="4">
    <source>
        <dbReference type="Proteomes" id="UP000504632"/>
    </source>
</evidence>
<evidence type="ECO:0000259" key="3">
    <source>
        <dbReference type="PROSITE" id="PS50041"/>
    </source>
</evidence>
<dbReference type="InterPro" id="IPR018378">
    <property type="entry name" value="C-type_lectin_CS"/>
</dbReference>
<keyword evidence="4" id="KW-1185">Reference proteome</keyword>
<dbReference type="RefSeq" id="XP_030635174.1">
    <property type="nucleotide sequence ID" value="XM_030779314.1"/>
</dbReference>
<feature type="chain" id="PRO_5026732771" evidence="2">
    <location>
        <begin position="21"/>
        <end position="384"/>
    </location>
</feature>
<keyword evidence="1" id="KW-1015">Disulfide bond</keyword>
<evidence type="ECO:0000256" key="1">
    <source>
        <dbReference type="ARBA" id="ARBA00023157"/>
    </source>
</evidence>